<dbReference type="PANTHER" id="PTHR11845">
    <property type="entry name" value="5'-DEOXYNUCLEOTIDASE HDDC2"/>
    <property type="match status" value="1"/>
</dbReference>
<evidence type="ECO:0000313" key="4">
    <source>
        <dbReference type="EMBL" id="QGR00220.1"/>
    </source>
</evidence>
<dbReference type="InterPro" id="IPR006674">
    <property type="entry name" value="HD_domain"/>
</dbReference>
<dbReference type="OrthoDB" id="9796032at2"/>
<proteinExistence type="predicted"/>
<evidence type="ECO:0000259" key="3">
    <source>
        <dbReference type="Pfam" id="PF13023"/>
    </source>
</evidence>
<dbReference type="Proteomes" id="UP000426246">
    <property type="component" value="Chromosome"/>
</dbReference>
<name>A0A6B8RXG6_9BACL</name>
<dbReference type="GO" id="GO:0002953">
    <property type="term" value="F:5'-deoxynucleotidase activity"/>
    <property type="evidence" value="ECO:0007669"/>
    <property type="project" value="InterPro"/>
</dbReference>
<evidence type="ECO:0000256" key="1">
    <source>
        <dbReference type="ARBA" id="ARBA00022723"/>
    </source>
</evidence>
<dbReference type="Gene3D" id="1.10.3210.10">
    <property type="entry name" value="Hypothetical protein af1432"/>
    <property type="match status" value="1"/>
</dbReference>
<dbReference type="AlphaFoldDB" id="A0A6B8RXG6"/>
<evidence type="ECO:0000256" key="2">
    <source>
        <dbReference type="ARBA" id="ARBA00022801"/>
    </source>
</evidence>
<dbReference type="GO" id="GO:0046872">
    <property type="term" value="F:metal ion binding"/>
    <property type="evidence" value="ECO:0007669"/>
    <property type="project" value="UniProtKB-KW"/>
</dbReference>
<keyword evidence="5" id="KW-1185">Reference proteome</keyword>
<dbReference type="SUPFAM" id="SSF109604">
    <property type="entry name" value="HD-domain/PDEase-like"/>
    <property type="match status" value="1"/>
</dbReference>
<dbReference type="InterPro" id="IPR039356">
    <property type="entry name" value="YfbR/HDDC2"/>
</dbReference>
<keyword evidence="2" id="KW-0378">Hydrolase</keyword>
<dbReference type="KEGG" id="ppsc:EHS13_23565"/>
<accession>A0A6B8RXG6</accession>
<gene>
    <name evidence="4" type="ORF">EHS13_23565</name>
</gene>
<dbReference type="PANTHER" id="PTHR11845:SF13">
    <property type="entry name" value="5'-DEOXYNUCLEOTIDASE HDDC2"/>
    <property type="match status" value="1"/>
</dbReference>
<reference evidence="5" key="1">
    <citation type="submission" date="2018-11" db="EMBL/GenBank/DDBJ databases">
        <title>Complete genome sequence of Paenibacillus sp. ML311-T8.</title>
        <authorList>
            <person name="Nam Y.-D."/>
            <person name="Kang J."/>
            <person name="Chung W.-H."/>
            <person name="Park Y.S."/>
        </authorList>
    </citation>
    <scope>NUCLEOTIDE SEQUENCE [LARGE SCALE GENOMIC DNA]</scope>
    <source>
        <strain evidence="5">ML311-T8</strain>
    </source>
</reference>
<evidence type="ECO:0000313" key="5">
    <source>
        <dbReference type="Proteomes" id="UP000426246"/>
    </source>
</evidence>
<sequence length="146" mass="16755">MVLSEYANESNLDMLKVLKIILLHDIVEIDAGDTYAYGNANLLDKVEKEKKAADRIFGLLPHDQANQFMDIWNEYEDGETAEAKFAQAMDSFMPILHNYKTNGLQWQRLGATREKVLSRNRRIESGSKFLWNYIEGIVNDAVEKAI</sequence>
<keyword evidence="1" id="KW-0479">Metal-binding</keyword>
<protein>
    <submittedName>
        <fullName evidence="4">HD domain-containing protein</fullName>
    </submittedName>
</protein>
<dbReference type="GO" id="GO:0005737">
    <property type="term" value="C:cytoplasm"/>
    <property type="evidence" value="ECO:0007669"/>
    <property type="project" value="TreeGrafter"/>
</dbReference>
<feature type="domain" description="HD" evidence="3">
    <location>
        <begin position="1"/>
        <end position="129"/>
    </location>
</feature>
<organism evidence="4 5">
    <name type="scientific">Paenibacillus psychroresistens</name>
    <dbReference type="NCBI Taxonomy" id="1778678"/>
    <lineage>
        <taxon>Bacteria</taxon>
        <taxon>Bacillati</taxon>
        <taxon>Bacillota</taxon>
        <taxon>Bacilli</taxon>
        <taxon>Bacillales</taxon>
        <taxon>Paenibacillaceae</taxon>
        <taxon>Paenibacillus</taxon>
    </lineage>
</organism>
<dbReference type="Pfam" id="PF13023">
    <property type="entry name" value="HD_3"/>
    <property type="match status" value="1"/>
</dbReference>
<dbReference type="EMBL" id="CP034235">
    <property type="protein sequence ID" value="QGR00220.1"/>
    <property type="molecule type" value="Genomic_DNA"/>
</dbReference>